<keyword evidence="2" id="KW-1185">Reference proteome</keyword>
<proteinExistence type="predicted"/>
<protein>
    <submittedName>
        <fullName evidence="1">Uncharacterized protein</fullName>
    </submittedName>
</protein>
<organism evidence="1 2">
    <name type="scientific">Solanum commersonii</name>
    <name type="common">Commerson's wild potato</name>
    <name type="synonym">Commerson's nightshade</name>
    <dbReference type="NCBI Taxonomy" id="4109"/>
    <lineage>
        <taxon>Eukaryota</taxon>
        <taxon>Viridiplantae</taxon>
        <taxon>Streptophyta</taxon>
        <taxon>Embryophyta</taxon>
        <taxon>Tracheophyta</taxon>
        <taxon>Spermatophyta</taxon>
        <taxon>Magnoliopsida</taxon>
        <taxon>eudicotyledons</taxon>
        <taxon>Gunneridae</taxon>
        <taxon>Pentapetalae</taxon>
        <taxon>asterids</taxon>
        <taxon>lamiids</taxon>
        <taxon>Solanales</taxon>
        <taxon>Solanaceae</taxon>
        <taxon>Solanoideae</taxon>
        <taxon>Solaneae</taxon>
        <taxon>Solanum</taxon>
    </lineage>
</organism>
<dbReference type="OrthoDB" id="10304699at2759"/>
<name>A0A9J5W5Z5_SOLCO</name>
<reference evidence="1 2" key="1">
    <citation type="submission" date="2020-09" db="EMBL/GenBank/DDBJ databases">
        <title>De no assembly of potato wild relative species, Solanum commersonii.</title>
        <authorList>
            <person name="Cho K."/>
        </authorList>
    </citation>
    <scope>NUCLEOTIDE SEQUENCE [LARGE SCALE GENOMIC DNA]</scope>
    <source>
        <strain evidence="1">LZ3.2</strain>
        <tissue evidence="1">Leaf</tissue>
    </source>
</reference>
<accession>A0A9J5W5Z5</accession>
<gene>
    <name evidence="1" type="ORF">H5410_060785</name>
</gene>
<comment type="caution">
    <text evidence="1">The sequence shown here is derived from an EMBL/GenBank/DDBJ whole genome shotgun (WGS) entry which is preliminary data.</text>
</comment>
<evidence type="ECO:0000313" key="1">
    <source>
        <dbReference type="EMBL" id="KAG5571019.1"/>
    </source>
</evidence>
<sequence>MTSVREEVEHNIWWQVRGGCTVLYRRGQYKGGGDKDKNIHHLGDWDEPKLLTRLSQEIIEYIIESIKPSVGEGNDTPWWMGNTQGAFTDKFAWQQMRKKKEGRRDYDLLRIPTDNLRRMRILIVSRCWYKHKNASATAHNHLVEPRCPTKATSDI</sequence>
<evidence type="ECO:0000313" key="2">
    <source>
        <dbReference type="Proteomes" id="UP000824120"/>
    </source>
</evidence>
<dbReference type="AlphaFoldDB" id="A0A9J5W5Z5"/>
<dbReference type="Proteomes" id="UP000824120">
    <property type="component" value="Chromosome 12"/>
</dbReference>
<dbReference type="EMBL" id="JACXVP010000012">
    <property type="protein sequence ID" value="KAG5571019.1"/>
    <property type="molecule type" value="Genomic_DNA"/>
</dbReference>